<reference evidence="2" key="2">
    <citation type="submission" date="2025-05" db="UniProtKB">
        <authorList>
            <consortium name="EnsemblMetazoa"/>
        </authorList>
    </citation>
    <scope>IDENTIFICATION</scope>
</reference>
<feature type="compositionally biased region" description="Basic and acidic residues" evidence="1">
    <location>
        <begin position="22"/>
        <end position="31"/>
    </location>
</feature>
<protein>
    <submittedName>
        <fullName evidence="2">Uncharacterized protein</fullName>
    </submittedName>
</protein>
<reference evidence="3" key="1">
    <citation type="journal article" date="2021" name="Elife">
        <title>Highly contiguous assemblies of 101 drosophilid genomes.</title>
        <authorList>
            <person name="Kim B.Y."/>
            <person name="Wang J.R."/>
            <person name="Miller D.E."/>
            <person name="Barmina O."/>
            <person name="Delaney E."/>
            <person name="Thompson A."/>
            <person name="Comeault A.A."/>
            <person name="Peede D."/>
            <person name="D'Agostino E.R."/>
            <person name="Pelaez J."/>
            <person name="Aguilar J.M."/>
            <person name="Haji D."/>
            <person name="Matsunaga T."/>
            <person name="Armstrong E.E."/>
            <person name="Zych M."/>
            <person name="Ogawa Y."/>
            <person name="Stamenkovic-Radak M."/>
            <person name="Jelic M."/>
            <person name="Veselinovic M.S."/>
            <person name="Tanaskovic M."/>
            <person name="Eric P."/>
            <person name="Gao J.J."/>
            <person name="Katoh T.K."/>
            <person name="Toda M.J."/>
            <person name="Watabe H."/>
            <person name="Watada M."/>
            <person name="Davis J.S."/>
            <person name="Moyle L.C."/>
            <person name="Manoli G."/>
            <person name="Bertolini E."/>
            <person name="Kostal V."/>
            <person name="Hawley R.S."/>
            <person name="Takahashi A."/>
            <person name="Jones C.D."/>
            <person name="Price D.K."/>
            <person name="Whiteman N."/>
            <person name="Kopp A."/>
            <person name="Matute D.R."/>
            <person name="Petrov D.A."/>
        </authorList>
    </citation>
    <scope>NUCLEOTIDE SEQUENCE [LARGE SCALE GENOMIC DNA]</scope>
</reference>
<dbReference type="GeneID" id="108046391"/>
<feature type="compositionally biased region" description="Basic residues" evidence="1">
    <location>
        <begin position="32"/>
        <end position="41"/>
    </location>
</feature>
<evidence type="ECO:0000313" key="3">
    <source>
        <dbReference type="Proteomes" id="UP001652680"/>
    </source>
</evidence>
<organism evidence="2 3">
    <name type="scientific">Drosophila rhopaloa</name>
    <name type="common">Fruit fly</name>
    <dbReference type="NCBI Taxonomy" id="1041015"/>
    <lineage>
        <taxon>Eukaryota</taxon>
        <taxon>Metazoa</taxon>
        <taxon>Ecdysozoa</taxon>
        <taxon>Arthropoda</taxon>
        <taxon>Hexapoda</taxon>
        <taxon>Insecta</taxon>
        <taxon>Pterygota</taxon>
        <taxon>Neoptera</taxon>
        <taxon>Endopterygota</taxon>
        <taxon>Diptera</taxon>
        <taxon>Brachycera</taxon>
        <taxon>Muscomorpha</taxon>
        <taxon>Ephydroidea</taxon>
        <taxon>Drosophilidae</taxon>
        <taxon>Drosophila</taxon>
        <taxon>Sophophora</taxon>
    </lineage>
</organism>
<dbReference type="Proteomes" id="UP001652680">
    <property type="component" value="Unassembled WGS sequence"/>
</dbReference>
<keyword evidence="3" id="KW-1185">Reference proteome</keyword>
<evidence type="ECO:0000256" key="1">
    <source>
        <dbReference type="SAM" id="MobiDB-lite"/>
    </source>
</evidence>
<sequence>MGRAPVRRKSRPKVNQGNEEDYYLRQEDVQRSSRRWSHIRRRIPDSDSDTDTDSDSDSEPEKSSVKVPTLLKDLSAYGDWHLPNGKFDFETTGREMLMNLSKFPYPEMFHPPLLLGAKLRNPVHLSCRPYVTNIFEDAMPEIRARAKQFLDPPPECEGAVGYDPQYFQTPMLIKPLCHRPPLRPVQRSWGGESWMEGRRCAKLYVELTQPLVDYGKLRRHRKPKPRPNKLLKGLRRKPVTQARPRLLRPRARIVLNSESEEFYQQSGEFEEEQLISGDYYVGLANEDFYLDTEVSWHSSLPEDPEPKIARTQSDLTLDYLKTRPMIRRCHSLGSLYFMAKSPI</sequence>
<dbReference type="EnsemblMetazoa" id="XM_044460826.1">
    <property type="protein sequence ID" value="XP_044316761.1"/>
    <property type="gene ID" value="LOC108046391"/>
</dbReference>
<feature type="region of interest" description="Disordered" evidence="1">
    <location>
        <begin position="1"/>
        <end position="67"/>
    </location>
</feature>
<feature type="compositionally biased region" description="Acidic residues" evidence="1">
    <location>
        <begin position="46"/>
        <end position="58"/>
    </location>
</feature>
<evidence type="ECO:0000313" key="2">
    <source>
        <dbReference type="EnsemblMetazoa" id="XP_044316761.1"/>
    </source>
</evidence>
<name>A0ABM5JD60_DRORH</name>
<proteinExistence type="predicted"/>
<feature type="compositionally biased region" description="Basic residues" evidence="1">
    <location>
        <begin position="1"/>
        <end position="12"/>
    </location>
</feature>
<accession>A0ABM5JD60</accession>
<dbReference type="RefSeq" id="XP_044316761.1">
    <property type="nucleotide sequence ID" value="XM_044460826.1"/>
</dbReference>